<gene>
    <name evidence="1" type="ORF">K3174_06040</name>
</gene>
<evidence type="ECO:0000313" key="2">
    <source>
        <dbReference type="Proteomes" id="UP000755104"/>
    </source>
</evidence>
<dbReference type="InterPro" id="IPR025354">
    <property type="entry name" value="DUF4258"/>
</dbReference>
<keyword evidence="2" id="KW-1185">Reference proteome</keyword>
<dbReference type="Pfam" id="PF14076">
    <property type="entry name" value="DUF4258"/>
    <property type="match status" value="1"/>
</dbReference>
<accession>A0ABS7J8V7</accession>
<proteinExistence type="predicted"/>
<sequence length="88" mass="10141">MFTHHAEARMQQRGISHQAVDALMAYGEYRRHRGAEVCYLTKQSRSRMLKDMGKPAFMKLEKALDTYVVVSGEGAIITAGHRYHRLKF</sequence>
<dbReference type="Proteomes" id="UP000755104">
    <property type="component" value="Unassembled WGS sequence"/>
</dbReference>
<dbReference type="EMBL" id="JAIGNO010000003">
    <property type="protein sequence ID" value="MBX7482083.1"/>
    <property type="molecule type" value="Genomic_DNA"/>
</dbReference>
<reference evidence="1 2" key="1">
    <citation type="submission" date="2021-08" db="EMBL/GenBank/DDBJ databases">
        <title>Comparative Genomics Analysis of the Genus Qipengyuania Reveals Extensive Genetic Diversity and Metabolic Versatility, Including the Description of Fifteen Novel Species.</title>
        <authorList>
            <person name="Liu Y."/>
        </authorList>
    </citation>
    <scope>NUCLEOTIDE SEQUENCE [LARGE SCALE GENOMIC DNA]</scope>
    <source>
        <strain evidence="1 2">6D47A</strain>
    </source>
</reference>
<comment type="caution">
    <text evidence="1">The sequence shown here is derived from an EMBL/GenBank/DDBJ whole genome shotgun (WGS) entry which is preliminary data.</text>
</comment>
<name>A0ABS7J8V7_9SPHN</name>
<organism evidence="1 2">
    <name type="scientific">Qipengyuania qiaonensis</name>
    <dbReference type="NCBI Taxonomy" id="2867240"/>
    <lineage>
        <taxon>Bacteria</taxon>
        <taxon>Pseudomonadati</taxon>
        <taxon>Pseudomonadota</taxon>
        <taxon>Alphaproteobacteria</taxon>
        <taxon>Sphingomonadales</taxon>
        <taxon>Erythrobacteraceae</taxon>
        <taxon>Qipengyuania</taxon>
    </lineage>
</organism>
<protein>
    <submittedName>
        <fullName evidence="1">DUF4258 domain-containing protein</fullName>
    </submittedName>
</protein>
<evidence type="ECO:0000313" key="1">
    <source>
        <dbReference type="EMBL" id="MBX7482083.1"/>
    </source>
</evidence>
<dbReference type="RefSeq" id="WP_221556810.1">
    <property type="nucleotide sequence ID" value="NZ_JAIGNO010000003.1"/>
</dbReference>